<reference evidence="2" key="1">
    <citation type="submission" date="2019-03" db="EMBL/GenBank/DDBJ databases">
        <title>Single cell metagenomics reveals metabolic interactions within the superorganism composed of flagellate Streblomastix strix and complex community of Bacteroidetes bacteria on its surface.</title>
        <authorList>
            <person name="Treitli S.C."/>
            <person name="Kolisko M."/>
            <person name="Husnik F."/>
            <person name="Keeling P."/>
            <person name="Hampl V."/>
        </authorList>
    </citation>
    <scope>NUCLEOTIDE SEQUENCE</scope>
    <source>
        <strain evidence="2">STM</strain>
    </source>
</reference>
<organism evidence="2">
    <name type="scientific">termite gut metagenome</name>
    <dbReference type="NCBI Taxonomy" id="433724"/>
    <lineage>
        <taxon>unclassified sequences</taxon>
        <taxon>metagenomes</taxon>
        <taxon>organismal metagenomes</taxon>
    </lineage>
</organism>
<name>A0A5J4RYY5_9ZZZZ</name>
<feature type="transmembrane region" description="Helical" evidence="1">
    <location>
        <begin position="18"/>
        <end position="38"/>
    </location>
</feature>
<dbReference type="EMBL" id="SNRY01000568">
    <property type="protein sequence ID" value="KAA6339054.1"/>
    <property type="molecule type" value="Genomic_DNA"/>
</dbReference>
<protein>
    <submittedName>
        <fullName evidence="2">Uncharacterized protein</fullName>
    </submittedName>
</protein>
<dbReference type="AlphaFoldDB" id="A0A5J4RYY5"/>
<keyword evidence="1" id="KW-1133">Transmembrane helix</keyword>
<accession>A0A5J4RYY5</accession>
<sequence>MQNCIFNECRFNTQYNCLMIFIFLCVMPFVHTLLIELFSLQPYICESMFDFK</sequence>
<keyword evidence="1" id="KW-0812">Transmembrane</keyword>
<comment type="caution">
    <text evidence="2">The sequence shown here is derived from an EMBL/GenBank/DDBJ whole genome shotgun (WGS) entry which is preliminary data.</text>
</comment>
<proteinExistence type="predicted"/>
<gene>
    <name evidence="2" type="ORF">EZS27_012996</name>
</gene>
<evidence type="ECO:0000313" key="2">
    <source>
        <dbReference type="EMBL" id="KAA6339054.1"/>
    </source>
</evidence>
<evidence type="ECO:0000256" key="1">
    <source>
        <dbReference type="SAM" id="Phobius"/>
    </source>
</evidence>
<keyword evidence="1" id="KW-0472">Membrane</keyword>